<evidence type="ECO:0000313" key="1">
    <source>
        <dbReference type="EMBL" id="KJP85811.1"/>
    </source>
</evidence>
<dbReference type="Proteomes" id="UP000054561">
    <property type="component" value="Unassembled WGS sequence"/>
</dbReference>
<dbReference type="RefSeq" id="XP_012337603.1">
    <property type="nucleotide sequence ID" value="XM_012482180.1"/>
</dbReference>
<dbReference type="EMBL" id="KQ001711">
    <property type="protein sequence ID" value="KJP85811.1"/>
    <property type="molecule type" value="Genomic_DNA"/>
</dbReference>
<reference evidence="1 2" key="1">
    <citation type="submission" date="2014-03" db="EMBL/GenBank/DDBJ databases">
        <title>The Genome Sequence of Plasmodium fragile nilgiri.</title>
        <authorList>
            <consortium name="The Broad Institute Genomics Platform"/>
            <consortium name="The Broad Institute Genome Sequencing Center for Infectious Disease"/>
            <person name="Neafsey D."/>
            <person name="Duraisingh M."/>
            <person name="Young S.K."/>
            <person name="Zeng Q."/>
            <person name="Gargeya S."/>
            <person name="Abouelleil A."/>
            <person name="Alvarado L."/>
            <person name="Chapman S.B."/>
            <person name="Gainer-Dewar J."/>
            <person name="Goldberg J."/>
            <person name="Griggs A."/>
            <person name="Gujja S."/>
            <person name="Hansen M."/>
            <person name="Howarth C."/>
            <person name="Imamovic A."/>
            <person name="Larimer J."/>
            <person name="Pearson M."/>
            <person name="Poon T.W."/>
            <person name="Priest M."/>
            <person name="Roberts A."/>
            <person name="Saif S."/>
            <person name="Shea T."/>
            <person name="Sykes S."/>
            <person name="Wortman J."/>
            <person name="Nusbaum C."/>
            <person name="Birren B."/>
        </authorList>
    </citation>
    <scope>NUCLEOTIDE SEQUENCE [LARGE SCALE GENOMIC DNA]</scope>
    <source>
        <strain evidence="2">nilgiri</strain>
    </source>
</reference>
<keyword evidence="2" id="KW-1185">Reference proteome</keyword>
<gene>
    <name evidence="1" type="ORF">AK88_04570</name>
</gene>
<evidence type="ECO:0000313" key="2">
    <source>
        <dbReference type="Proteomes" id="UP000054561"/>
    </source>
</evidence>
<proteinExistence type="predicted"/>
<name>A0A0D9QJA8_PLAFR</name>
<dbReference type="GeneID" id="24269884"/>
<accession>A0A0D9QJA8</accession>
<sequence length="125" mass="14705">MALIVDIIMEKCTYGEANRVYIRTVEFSRVLEILGLTYIFSYMHNDRILFKIFVNKICIIKCGNLGAISNGRKRVTNFIFHGVLKYHELRKYISFKSSGGTYVVAHTNHTWHDIVFTRDDYQFQK</sequence>
<organism evidence="1 2">
    <name type="scientific">Plasmodium fragile</name>
    <dbReference type="NCBI Taxonomy" id="5857"/>
    <lineage>
        <taxon>Eukaryota</taxon>
        <taxon>Sar</taxon>
        <taxon>Alveolata</taxon>
        <taxon>Apicomplexa</taxon>
        <taxon>Aconoidasida</taxon>
        <taxon>Haemosporida</taxon>
        <taxon>Plasmodiidae</taxon>
        <taxon>Plasmodium</taxon>
        <taxon>Plasmodium (Plasmodium)</taxon>
    </lineage>
</organism>
<dbReference type="AlphaFoldDB" id="A0A0D9QJA8"/>
<protein>
    <submittedName>
        <fullName evidence="1">Uncharacterized protein</fullName>
    </submittedName>
</protein>
<dbReference type="VEuPathDB" id="PlasmoDB:AK88_04570"/>